<accession>A0ABS8GVX8</accession>
<gene>
    <name evidence="2" type="ORF">LLW17_15720</name>
</gene>
<reference evidence="2 3" key="1">
    <citation type="submission" date="2021-11" db="EMBL/GenBank/DDBJ databases">
        <title>Seasonal and diel survey of microbial diversity of the Tyrrhenian coast.</title>
        <authorList>
            <person name="Gattoni G."/>
            <person name="Corral P."/>
        </authorList>
    </citation>
    <scope>NUCLEOTIDE SEQUENCE [LARGE SCALE GENOMIC DNA]</scope>
    <source>
        <strain evidence="2 3">Mr9</strain>
    </source>
</reference>
<dbReference type="EMBL" id="JAJGMW010000025">
    <property type="protein sequence ID" value="MCC4214175.1"/>
    <property type="molecule type" value="Genomic_DNA"/>
</dbReference>
<keyword evidence="1" id="KW-0732">Signal</keyword>
<keyword evidence="3" id="KW-1185">Reference proteome</keyword>
<dbReference type="RefSeq" id="WP_228231241.1">
    <property type="nucleotide sequence ID" value="NZ_JAJGMW010000025.1"/>
</dbReference>
<evidence type="ECO:0000313" key="2">
    <source>
        <dbReference type="EMBL" id="MCC4214175.1"/>
    </source>
</evidence>
<name>A0ABS8GVX8_9FLAO</name>
<comment type="caution">
    <text evidence="2">The sequence shown here is derived from an EMBL/GenBank/DDBJ whole genome shotgun (WGS) entry which is preliminary data.</text>
</comment>
<protein>
    <submittedName>
        <fullName evidence="2">GLPGLI family protein</fullName>
    </submittedName>
</protein>
<dbReference type="NCBIfam" id="TIGR01200">
    <property type="entry name" value="GLPGLI"/>
    <property type="match status" value="1"/>
</dbReference>
<evidence type="ECO:0000256" key="1">
    <source>
        <dbReference type="SAM" id="SignalP"/>
    </source>
</evidence>
<sequence>MIKKIVLILVVFFIPCDFLAQAGNAYYGKQLPSASNENITIEDNAFNQNISNNVTSLEYRLKFNSNKALYTKNKSLNKDTDPVTQAIVEGVANFSGIVYYDRLSNSIIHQKEFAGDTYLVTRNNIDWVLTKESQKIDDFVCYKAVSNRIIKNSEGTFKLQVIAWYSPEIPVPFGPDGYGGLPGLILQLQNNGITTFLKRIIFSDNKEINILKPSKGIKMSENEYEEIVAEVYKNRKN</sequence>
<organism evidence="2 3">
    <name type="scientific">Leeuwenhoekiella parthenopeia</name>
    <dbReference type="NCBI Taxonomy" id="2890320"/>
    <lineage>
        <taxon>Bacteria</taxon>
        <taxon>Pseudomonadati</taxon>
        <taxon>Bacteroidota</taxon>
        <taxon>Flavobacteriia</taxon>
        <taxon>Flavobacteriales</taxon>
        <taxon>Flavobacteriaceae</taxon>
        <taxon>Leeuwenhoekiella</taxon>
    </lineage>
</organism>
<feature type="chain" id="PRO_5046779710" evidence="1">
    <location>
        <begin position="23"/>
        <end position="237"/>
    </location>
</feature>
<dbReference type="Proteomes" id="UP001197770">
    <property type="component" value="Unassembled WGS sequence"/>
</dbReference>
<dbReference type="InterPro" id="IPR005901">
    <property type="entry name" value="GLPGLI"/>
</dbReference>
<dbReference type="Pfam" id="PF09697">
    <property type="entry name" value="Porph_ging"/>
    <property type="match status" value="1"/>
</dbReference>
<proteinExistence type="predicted"/>
<evidence type="ECO:0000313" key="3">
    <source>
        <dbReference type="Proteomes" id="UP001197770"/>
    </source>
</evidence>
<feature type="signal peptide" evidence="1">
    <location>
        <begin position="1"/>
        <end position="22"/>
    </location>
</feature>